<dbReference type="KEGG" id="cle:Clole_0724"/>
<organism evidence="1 2">
    <name type="scientific">Cellulosilyticum lentocellum (strain ATCC 49066 / DSM 5427 / NCIMB 11756 / RHM5)</name>
    <name type="common">Clostridium lentocellum</name>
    <dbReference type="NCBI Taxonomy" id="642492"/>
    <lineage>
        <taxon>Bacteria</taxon>
        <taxon>Bacillati</taxon>
        <taxon>Bacillota</taxon>
        <taxon>Clostridia</taxon>
        <taxon>Lachnospirales</taxon>
        <taxon>Cellulosilyticaceae</taxon>
        <taxon>Cellulosilyticum</taxon>
    </lineage>
</organism>
<dbReference type="Proteomes" id="UP000008467">
    <property type="component" value="Chromosome"/>
</dbReference>
<dbReference type="EMBL" id="CP002582">
    <property type="protein sequence ID" value="ADZ82457.1"/>
    <property type="molecule type" value="Genomic_DNA"/>
</dbReference>
<evidence type="ECO:0000313" key="2">
    <source>
        <dbReference type="Proteomes" id="UP000008467"/>
    </source>
</evidence>
<accession>F2JNV9</accession>
<evidence type="ECO:0000313" key="1">
    <source>
        <dbReference type="EMBL" id="ADZ82457.1"/>
    </source>
</evidence>
<dbReference type="HOGENOM" id="CLU_2750366_0_0_9"/>
<name>F2JNV9_CELLD</name>
<proteinExistence type="predicted"/>
<keyword evidence="2" id="KW-1185">Reference proteome</keyword>
<gene>
    <name evidence="1" type="ordered locus">Clole_0724</name>
</gene>
<dbReference type="AlphaFoldDB" id="F2JNV9"/>
<sequence>MRCDVQRMTIANPNSSTYRIPIEKVDLFRVESTGLNTAFMGTMIDRLGKYEDLGLTPEEIKGMLKDGRRK</sequence>
<reference evidence="1 2" key="1">
    <citation type="journal article" date="2011" name="J. Bacteriol.">
        <title>Complete genome sequence of the cellulose-degrading bacterium Cellulosilyticum lentocellum.</title>
        <authorList>
            <consortium name="US DOE Joint Genome Institute"/>
            <person name="Miller D.A."/>
            <person name="Suen G."/>
            <person name="Bruce D."/>
            <person name="Copeland A."/>
            <person name="Cheng J.F."/>
            <person name="Detter C."/>
            <person name="Goodwin L.A."/>
            <person name="Han C.S."/>
            <person name="Hauser L.J."/>
            <person name="Land M.L."/>
            <person name="Lapidus A."/>
            <person name="Lucas S."/>
            <person name="Meincke L."/>
            <person name="Pitluck S."/>
            <person name="Tapia R."/>
            <person name="Teshima H."/>
            <person name="Woyke T."/>
            <person name="Fox B.G."/>
            <person name="Angert E.R."/>
            <person name="Currie C.R."/>
        </authorList>
    </citation>
    <scope>NUCLEOTIDE SEQUENCE [LARGE SCALE GENOMIC DNA]</scope>
    <source>
        <strain evidence="2">ATCC 49066 / DSM 5427 / NCIMB 11756 / RHM5</strain>
    </source>
</reference>
<protein>
    <submittedName>
        <fullName evidence="1">Uncharacterized protein</fullName>
    </submittedName>
</protein>
<dbReference type="STRING" id="642492.Clole_0724"/>